<sequence>MGGTASKVSRKLPSKPAASLTGARTDAIANTSRPGGSVNSKMLASETKNSSIEMDGGDPHFLQKLTKLGPVKVDHHMSTIRTSDHMKRVLESRSLSEQQAASHAPPRNRVIASELFDLLERRKNSRSADELKSLAEQHNVDVEVLERLTRSVNTPSPIEGSRQKVVDEEGQERYTVVAGWFDPPSQPNPSRLP</sequence>
<dbReference type="OrthoDB" id="4085451at2759"/>
<feature type="compositionally biased region" description="Polar residues" evidence="1">
    <location>
        <begin position="28"/>
        <end position="52"/>
    </location>
</feature>
<dbReference type="AlphaFoldDB" id="A0A286UUF3"/>
<comment type="caution">
    <text evidence="2">The sequence shown here is derived from an EMBL/GenBank/DDBJ whole genome shotgun (WGS) entry which is preliminary data.</text>
</comment>
<gene>
    <name evidence="2" type="ORF">PNOK_0027600</name>
</gene>
<organism evidence="2 3">
    <name type="scientific">Pyrrhoderma noxium</name>
    <dbReference type="NCBI Taxonomy" id="2282107"/>
    <lineage>
        <taxon>Eukaryota</taxon>
        <taxon>Fungi</taxon>
        <taxon>Dikarya</taxon>
        <taxon>Basidiomycota</taxon>
        <taxon>Agaricomycotina</taxon>
        <taxon>Agaricomycetes</taxon>
        <taxon>Hymenochaetales</taxon>
        <taxon>Hymenochaetaceae</taxon>
        <taxon>Pyrrhoderma</taxon>
    </lineage>
</organism>
<evidence type="ECO:0000256" key="1">
    <source>
        <dbReference type="SAM" id="MobiDB-lite"/>
    </source>
</evidence>
<reference evidence="2 3" key="1">
    <citation type="journal article" date="2017" name="Mol. Ecol.">
        <title>Comparative and population genomic landscape of Phellinus noxius: A hypervariable fungus causing root rot in trees.</title>
        <authorList>
            <person name="Chung C.L."/>
            <person name="Lee T.J."/>
            <person name="Akiba M."/>
            <person name="Lee H.H."/>
            <person name="Kuo T.H."/>
            <person name="Liu D."/>
            <person name="Ke H.M."/>
            <person name="Yokoi T."/>
            <person name="Roa M.B."/>
            <person name="Lu M.J."/>
            <person name="Chang Y.Y."/>
            <person name="Ann P.J."/>
            <person name="Tsai J.N."/>
            <person name="Chen C.Y."/>
            <person name="Tzean S.S."/>
            <person name="Ota Y."/>
            <person name="Hattori T."/>
            <person name="Sahashi N."/>
            <person name="Liou R.F."/>
            <person name="Kikuchi T."/>
            <person name="Tsai I.J."/>
        </authorList>
    </citation>
    <scope>NUCLEOTIDE SEQUENCE [LARGE SCALE GENOMIC DNA]</scope>
    <source>
        <strain evidence="2 3">FFPRI411160</strain>
    </source>
</reference>
<feature type="region of interest" description="Disordered" evidence="1">
    <location>
        <begin position="1"/>
        <end position="61"/>
    </location>
</feature>
<dbReference type="InParanoid" id="A0A286UUF3"/>
<keyword evidence="3" id="KW-1185">Reference proteome</keyword>
<proteinExistence type="predicted"/>
<dbReference type="EMBL" id="NBII01000001">
    <property type="protein sequence ID" value="PAV23208.1"/>
    <property type="molecule type" value="Genomic_DNA"/>
</dbReference>
<evidence type="ECO:0000313" key="3">
    <source>
        <dbReference type="Proteomes" id="UP000217199"/>
    </source>
</evidence>
<dbReference type="Proteomes" id="UP000217199">
    <property type="component" value="Unassembled WGS sequence"/>
</dbReference>
<accession>A0A286UUF3</accession>
<protein>
    <submittedName>
        <fullName evidence="2">Uncharacterized protein</fullName>
    </submittedName>
</protein>
<name>A0A286UUF3_9AGAM</name>
<evidence type="ECO:0000313" key="2">
    <source>
        <dbReference type="EMBL" id="PAV23208.1"/>
    </source>
</evidence>